<feature type="compositionally biased region" description="Basic residues" evidence="1">
    <location>
        <begin position="222"/>
        <end position="231"/>
    </location>
</feature>
<dbReference type="InterPro" id="IPR006847">
    <property type="entry name" value="IF2_N"/>
</dbReference>
<dbReference type="RefSeq" id="WP_188135724.1">
    <property type="nucleotide sequence ID" value="NZ_VSRL01000155.1"/>
</dbReference>
<name>A0ABX1FRI1_9PSEU</name>
<feature type="region of interest" description="Disordered" evidence="1">
    <location>
        <begin position="117"/>
        <end position="263"/>
    </location>
</feature>
<feature type="compositionally biased region" description="Acidic residues" evidence="1">
    <location>
        <begin position="184"/>
        <end position="218"/>
    </location>
</feature>
<dbReference type="EMBL" id="VSRL01000155">
    <property type="protein sequence ID" value="NKE61126.1"/>
    <property type="molecule type" value="Genomic_DNA"/>
</dbReference>
<feature type="compositionally biased region" description="Acidic residues" evidence="1">
    <location>
        <begin position="235"/>
        <end position="244"/>
    </location>
</feature>
<proteinExistence type="predicted"/>
<evidence type="ECO:0000256" key="1">
    <source>
        <dbReference type="SAM" id="MobiDB-lite"/>
    </source>
</evidence>
<reference evidence="3 4" key="1">
    <citation type="submission" date="2019-08" db="EMBL/GenBank/DDBJ databases">
        <title>Lentzea from Indian Himalayas.</title>
        <authorList>
            <person name="Mandal S."/>
            <person name="Mallick Gupta A."/>
            <person name="Maiti P.K."/>
            <person name="Sarkar J."/>
            <person name="Mandal S."/>
        </authorList>
    </citation>
    <scope>NUCLEOTIDE SEQUENCE [LARGE SCALE GENOMIC DNA]</scope>
    <source>
        <strain evidence="3 4">PSKA42</strain>
    </source>
</reference>
<feature type="compositionally biased region" description="Acidic residues" evidence="1">
    <location>
        <begin position="148"/>
        <end position="163"/>
    </location>
</feature>
<protein>
    <submittedName>
        <fullName evidence="3">Ribonuclease E/G</fullName>
    </submittedName>
</protein>
<dbReference type="Pfam" id="PF04760">
    <property type="entry name" value="IF2_N"/>
    <property type="match status" value="1"/>
</dbReference>
<evidence type="ECO:0000313" key="3">
    <source>
        <dbReference type="EMBL" id="NKE61126.1"/>
    </source>
</evidence>
<organism evidence="3 4">
    <name type="scientific">Lentzea indica</name>
    <dbReference type="NCBI Taxonomy" id="2604800"/>
    <lineage>
        <taxon>Bacteria</taxon>
        <taxon>Bacillati</taxon>
        <taxon>Actinomycetota</taxon>
        <taxon>Actinomycetes</taxon>
        <taxon>Pseudonocardiales</taxon>
        <taxon>Pseudonocardiaceae</taxon>
        <taxon>Lentzea</taxon>
    </lineage>
</organism>
<sequence>MSNKDKPAGTTGGQGVVGARPELADLPDKLRVHALAKLLDVSSKDVMTALADLGEVARSAQSSVSRDVALKVAETLVDWDDVVTGEVTEDYEAPAIPAFEAPALAPVFAAPSAVFLPPQPVERPKAPQPVFVVPEEPAEEEKSVGEVAADEIDAAEAEGEDDSDSRRRRRRGRRGRGRGKGSDAEADAEETDETPQAEDAAESAEADAADEADEEGEEGSTRRRRRRRRRKTGTEDDVTQEDDPPNTVVHVRDTRDVRELADK</sequence>
<evidence type="ECO:0000259" key="2">
    <source>
        <dbReference type="Pfam" id="PF04760"/>
    </source>
</evidence>
<comment type="caution">
    <text evidence="3">The sequence shown here is derived from an EMBL/GenBank/DDBJ whole genome shotgun (WGS) entry which is preliminary data.</text>
</comment>
<evidence type="ECO:0000313" key="4">
    <source>
        <dbReference type="Proteomes" id="UP001515943"/>
    </source>
</evidence>
<feature type="region of interest" description="Disordered" evidence="1">
    <location>
        <begin position="1"/>
        <end position="20"/>
    </location>
</feature>
<keyword evidence="4" id="KW-1185">Reference proteome</keyword>
<feature type="non-terminal residue" evidence="3">
    <location>
        <position position="263"/>
    </location>
</feature>
<feature type="domain" description="Translation initiation factor IF-2 N-terminal" evidence="2">
    <location>
        <begin position="27"/>
        <end position="76"/>
    </location>
</feature>
<accession>A0ABX1FRI1</accession>
<feature type="compositionally biased region" description="Basic and acidic residues" evidence="1">
    <location>
        <begin position="250"/>
        <end position="263"/>
    </location>
</feature>
<dbReference type="Proteomes" id="UP001515943">
    <property type="component" value="Unassembled WGS sequence"/>
</dbReference>
<dbReference type="Gene3D" id="1.10.10.2480">
    <property type="match status" value="1"/>
</dbReference>
<feature type="compositionally biased region" description="Basic residues" evidence="1">
    <location>
        <begin position="166"/>
        <end position="179"/>
    </location>
</feature>
<gene>
    <name evidence="3" type="ORF">FXN61_31865</name>
</gene>